<sequence length="456" mass="52031">METHMFSTEISGTLRKKVIVLDDLLNDYYTQQREIDINACKKAKVSKRYSSDEEDEKNEKGNETKLTEMADECEKQVYQITAEHEIPMWGQEIFGQQKSFPLVGIMQLQNCKLFQPSRENELDFDELTSEQGNGETILEELLINGWLSHIAFISGSVEASVASWTFYQAMYCSNEELELSACDFWCRMLLSKNEAGGPSIVLEWVPGFHEVKDVLEFYGYLFDKCQIVGPSSSSTSRESAGEGPPTNMRSWIKILSACFQIRQFQSLFSASEAQELLAVIICLFLERQLQGLSFILTECLQSILSFFTEDEWNVSCENVAHSVAYSVPKDHNSLRVVECIFGTNSRSKQLRSRMAVHILGSIFNKNVSDEKGILKSLVSVKVKDKNTDFLTIYIYIILSEIWLLSYDDSGEERFAMLNMWGKFLQICSSDISNTDWRPYASKVRSKASYLLQSSAY</sequence>
<dbReference type="EMBL" id="JBBWWR010000021">
    <property type="protein sequence ID" value="KAK8938348.1"/>
    <property type="molecule type" value="Genomic_DNA"/>
</dbReference>
<proteinExistence type="predicted"/>
<reference evidence="2 3" key="1">
    <citation type="journal article" date="2022" name="Nat. Plants">
        <title>Genomes of leafy and leafless Platanthera orchids illuminate the evolution of mycoheterotrophy.</title>
        <authorList>
            <person name="Li M.H."/>
            <person name="Liu K.W."/>
            <person name="Li Z."/>
            <person name="Lu H.C."/>
            <person name="Ye Q.L."/>
            <person name="Zhang D."/>
            <person name="Wang J.Y."/>
            <person name="Li Y.F."/>
            <person name="Zhong Z.M."/>
            <person name="Liu X."/>
            <person name="Yu X."/>
            <person name="Liu D.K."/>
            <person name="Tu X.D."/>
            <person name="Liu B."/>
            <person name="Hao Y."/>
            <person name="Liao X.Y."/>
            <person name="Jiang Y.T."/>
            <person name="Sun W.H."/>
            <person name="Chen J."/>
            <person name="Chen Y.Q."/>
            <person name="Ai Y."/>
            <person name="Zhai J.W."/>
            <person name="Wu S.S."/>
            <person name="Zhou Z."/>
            <person name="Hsiao Y.Y."/>
            <person name="Wu W.L."/>
            <person name="Chen Y.Y."/>
            <person name="Lin Y.F."/>
            <person name="Hsu J.L."/>
            <person name="Li C.Y."/>
            <person name="Wang Z.W."/>
            <person name="Zhao X."/>
            <person name="Zhong W.Y."/>
            <person name="Ma X.K."/>
            <person name="Ma L."/>
            <person name="Huang J."/>
            <person name="Chen G.Z."/>
            <person name="Huang M.Z."/>
            <person name="Huang L."/>
            <person name="Peng D.H."/>
            <person name="Luo Y.B."/>
            <person name="Zou S.Q."/>
            <person name="Chen S.P."/>
            <person name="Lan S."/>
            <person name="Tsai W.C."/>
            <person name="Van de Peer Y."/>
            <person name="Liu Z.J."/>
        </authorList>
    </citation>
    <scope>NUCLEOTIDE SEQUENCE [LARGE SCALE GENOMIC DNA]</scope>
    <source>
        <strain evidence="2">Lor288</strain>
    </source>
</reference>
<keyword evidence="3" id="KW-1185">Reference proteome</keyword>
<evidence type="ECO:0000313" key="2">
    <source>
        <dbReference type="EMBL" id="KAK8938348.1"/>
    </source>
</evidence>
<evidence type="ECO:0000259" key="1">
    <source>
        <dbReference type="Pfam" id="PF14816"/>
    </source>
</evidence>
<dbReference type="Proteomes" id="UP001412067">
    <property type="component" value="Unassembled WGS sequence"/>
</dbReference>
<gene>
    <name evidence="2" type="ORF">KSP40_PGU018594</name>
</gene>
<protein>
    <recommendedName>
        <fullName evidence="1">Coiled-coil SMC6 And NSE5 INteracting (CANIN) domain-containing protein</fullName>
    </recommendedName>
</protein>
<accession>A0ABR2LE91</accession>
<comment type="caution">
    <text evidence="2">The sequence shown here is derived from an EMBL/GenBank/DDBJ whole genome shotgun (WGS) entry which is preliminary data.</text>
</comment>
<feature type="domain" description="Coiled-coil SMC6 And NSE5 INteracting (CANIN)" evidence="1">
    <location>
        <begin position="21"/>
        <end position="366"/>
    </location>
</feature>
<name>A0ABR2LE91_9ASPA</name>
<dbReference type="PANTHER" id="PTHR37212:SF2">
    <property type="entry name" value="ACTIN PROTEIN 2_3 COMPLEX SUBUNIT-LIKE PROTEIN"/>
    <property type="match status" value="1"/>
</dbReference>
<dbReference type="PANTHER" id="PTHR37212">
    <property type="entry name" value="ACTIN PROTEIN 2/3 COMPLEX SUBUNIT-LIKE PROTEIN"/>
    <property type="match status" value="1"/>
</dbReference>
<organism evidence="2 3">
    <name type="scientific">Platanthera guangdongensis</name>
    <dbReference type="NCBI Taxonomy" id="2320717"/>
    <lineage>
        <taxon>Eukaryota</taxon>
        <taxon>Viridiplantae</taxon>
        <taxon>Streptophyta</taxon>
        <taxon>Embryophyta</taxon>
        <taxon>Tracheophyta</taxon>
        <taxon>Spermatophyta</taxon>
        <taxon>Magnoliopsida</taxon>
        <taxon>Liliopsida</taxon>
        <taxon>Asparagales</taxon>
        <taxon>Orchidaceae</taxon>
        <taxon>Orchidoideae</taxon>
        <taxon>Orchideae</taxon>
        <taxon>Orchidinae</taxon>
        <taxon>Platanthera</taxon>
    </lineage>
</organism>
<dbReference type="InterPro" id="IPR044276">
    <property type="entry name" value="CANIN_dom"/>
</dbReference>
<evidence type="ECO:0000313" key="3">
    <source>
        <dbReference type="Proteomes" id="UP001412067"/>
    </source>
</evidence>
<dbReference type="Pfam" id="PF14816">
    <property type="entry name" value="CANIN"/>
    <property type="match status" value="1"/>
</dbReference>